<dbReference type="RefSeq" id="WP_263052742.1">
    <property type="nucleotide sequence ID" value="NZ_CP106735.1"/>
</dbReference>
<dbReference type="Gene3D" id="2.60.120.10">
    <property type="entry name" value="Jelly Rolls"/>
    <property type="match status" value="1"/>
</dbReference>
<dbReference type="InterPro" id="IPR014710">
    <property type="entry name" value="RmlC-like_jellyroll"/>
</dbReference>
<dbReference type="SUPFAM" id="SSF51215">
    <property type="entry name" value="Regulatory protein AraC"/>
    <property type="match status" value="1"/>
</dbReference>
<evidence type="ECO:0000313" key="6">
    <source>
        <dbReference type="Proteomes" id="UP001062165"/>
    </source>
</evidence>
<dbReference type="SUPFAM" id="SSF46689">
    <property type="entry name" value="Homeodomain-like"/>
    <property type="match status" value="2"/>
</dbReference>
<evidence type="ECO:0000259" key="4">
    <source>
        <dbReference type="PROSITE" id="PS01124"/>
    </source>
</evidence>
<evidence type="ECO:0000256" key="2">
    <source>
        <dbReference type="ARBA" id="ARBA00023125"/>
    </source>
</evidence>
<reference evidence="5" key="1">
    <citation type="submission" date="2022-10" db="EMBL/GenBank/DDBJ databases">
        <title>Comparative genomics and taxonomic characterization of three novel marine species of genus Reichenbachiella exhibiting antioxidant and polysaccharide degradation activities.</title>
        <authorList>
            <person name="Muhammad N."/>
            <person name="Lee Y.-J."/>
            <person name="Ko J."/>
            <person name="Kim S.-G."/>
        </authorList>
    </citation>
    <scope>NUCLEOTIDE SEQUENCE</scope>
    <source>
        <strain evidence="5">Wsw4-B4</strain>
    </source>
</reference>
<protein>
    <submittedName>
        <fullName evidence="5">AraC family transcriptional regulator</fullName>
    </submittedName>
</protein>
<name>A0ABY6D7G8_9BACT</name>
<dbReference type="InterPro" id="IPR018060">
    <property type="entry name" value="HTH_AraC"/>
</dbReference>
<keyword evidence="6" id="KW-1185">Reference proteome</keyword>
<dbReference type="Proteomes" id="UP001062165">
    <property type="component" value="Chromosome"/>
</dbReference>
<dbReference type="PROSITE" id="PS01124">
    <property type="entry name" value="HTH_ARAC_FAMILY_2"/>
    <property type="match status" value="1"/>
</dbReference>
<keyword evidence="2" id="KW-0238">DNA-binding</keyword>
<dbReference type="Pfam" id="PF02311">
    <property type="entry name" value="AraC_binding"/>
    <property type="match status" value="1"/>
</dbReference>
<gene>
    <name evidence="5" type="ORF">N7E81_07865</name>
</gene>
<feature type="domain" description="HTH araC/xylS-type" evidence="4">
    <location>
        <begin position="187"/>
        <end position="290"/>
    </location>
</feature>
<dbReference type="InterPro" id="IPR037923">
    <property type="entry name" value="HTH-like"/>
</dbReference>
<dbReference type="PANTHER" id="PTHR43280:SF30">
    <property type="entry name" value="MMSAB OPERON REGULATORY PROTEIN"/>
    <property type="match status" value="1"/>
</dbReference>
<evidence type="ECO:0000256" key="3">
    <source>
        <dbReference type="ARBA" id="ARBA00023163"/>
    </source>
</evidence>
<accession>A0ABY6D7G8</accession>
<evidence type="ECO:0000256" key="1">
    <source>
        <dbReference type="ARBA" id="ARBA00023015"/>
    </source>
</evidence>
<dbReference type="InterPro" id="IPR009057">
    <property type="entry name" value="Homeodomain-like_sf"/>
</dbReference>
<proteinExistence type="predicted"/>
<keyword evidence="3" id="KW-0804">Transcription</keyword>
<dbReference type="PRINTS" id="PR00032">
    <property type="entry name" value="HTHARAC"/>
</dbReference>
<dbReference type="InterPro" id="IPR003313">
    <property type="entry name" value="AraC-bd"/>
</dbReference>
<keyword evidence="1" id="KW-0805">Transcription regulation</keyword>
<dbReference type="Gene3D" id="1.10.10.60">
    <property type="entry name" value="Homeodomain-like"/>
    <property type="match status" value="2"/>
</dbReference>
<dbReference type="Pfam" id="PF12833">
    <property type="entry name" value="HTH_18"/>
    <property type="match status" value="1"/>
</dbReference>
<dbReference type="EMBL" id="CP106735">
    <property type="protein sequence ID" value="UXX81013.1"/>
    <property type="molecule type" value="Genomic_DNA"/>
</dbReference>
<organism evidence="5 6">
    <name type="scientific">Reichenbachiella carrageenanivorans</name>
    <dbReference type="NCBI Taxonomy" id="2979869"/>
    <lineage>
        <taxon>Bacteria</taxon>
        <taxon>Pseudomonadati</taxon>
        <taxon>Bacteroidota</taxon>
        <taxon>Cytophagia</taxon>
        <taxon>Cytophagales</taxon>
        <taxon>Reichenbachiellaceae</taxon>
        <taxon>Reichenbachiella</taxon>
    </lineage>
</organism>
<sequence>MDILIRNFPETPNSKKWGLSVFSFGELTVPPMEHYPLRSHFKDTHHFWARGRRLDHLFLVYVSAGSGEAQFGSEELITIEAGTVMVLYPGIWHRYRPMPRQGWTEHWLGVKGSYVDMLLANYKFFGARPSIKLADDSKYPELLDQLRALLLEESIGYQVKASGLLIALLGEVYLQGNEEGSHGSRMEEIIKMARVKIQELAPHDPLDVSQLAQSLEVSYSWFRKMFKQYTGYAPAQYRIHINIRRASELLIKTQLTVKEIAFQSGFESEAYFCRQFKQKQGMSPSEFRTR</sequence>
<dbReference type="PANTHER" id="PTHR43280">
    <property type="entry name" value="ARAC-FAMILY TRANSCRIPTIONAL REGULATOR"/>
    <property type="match status" value="1"/>
</dbReference>
<evidence type="ECO:0000313" key="5">
    <source>
        <dbReference type="EMBL" id="UXX81013.1"/>
    </source>
</evidence>
<dbReference type="InterPro" id="IPR020449">
    <property type="entry name" value="Tscrpt_reg_AraC-type_HTH"/>
</dbReference>
<dbReference type="SMART" id="SM00342">
    <property type="entry name" value="HTH_ARAC"/>
    <property type="match status" value="1"/>
</dbReference>